<protein>
    <submittedName>
        <fullName evidence="1">Uncharacterized protein</fullName>
    </submittedName>
</protein>
<dbReference type="EMBL" id="JBFDAA010000009">
    <property type="protein sequence ID" value="KAL1129232.1"/>
    <property type="molecule type" value="Genomic_DNA"/>
</dbReference>
<dbReference type="AlphaFoldDB" id="A0ABD0YRV5"/>
<reference evidence="1 2" key="1">
    <citation type="submission" date="2024-07" db="EMBL/GenBank/DDBJ databases">
        <title>Chromosome-level genome assembly of the water stick insect Ranatra chinensis (Heteroptera: Nepidae).</title>
        <authorList>
            <person name="Liu X."/>
        </authorList>
    </citation>
    <scope>NUCLEOTIDE SEQUENCE [LARGE SCALE GENOMIC DNA]</scope>
    <source>
        <strain evidence="1">Cailab_2021Rc</strain>
        <tissue evidence="1">Muscle</tissue>
    </source>
</reference>
<sequence>MDELEDDDLGEDYDPRLLFLYQYLSRTVKFKVDKWHKMMATEDYKAMVMNFINRPTEEKLIITLTSAGVLQPSTNFPVSSKSKSSYFIRRRPEPLTAANVRQLLMFGDISPKPIDELAVLIEEVYFPMLTSPVNTESWPRPLVEDISRRVTELKDVIYKVKGQVYGQTILTMPPNVNLINKEEEKILRG</sequence>
<accession>A0ABD0YRV5</accession>
<organism evidence="1 2">
    <name type="scientific">Ranatra chinensis</name>
    <dbReference type="NCBI Taxonomy" id="642074"/>
    <lineage>
        <taxon>Eukaryota</taxon>
        <taxon>Metazoa</taxon>
        <taxon>Ecdysozoa</taxon>
        <taxon>Arthropoda</taxon>
        <taxon>Hexapoda</taxon>
        <taxon>Insecta</taxon>
        <taxon>Pterygota</taxon>
        <taxon>Neoptera</taxon>
        <taxon>Paraneoptera</taxon>
        <taxon>Hemiptera</taxon>
        <taxon>Heteroptera</taxon>
        <taxon>Panheteroptera</taxon>
        <taxon>Nepomorpha</taxon>
        <taxon>Nepidae</taxon>
        <taxon>Ranatrinae</taxon>
        <taxon>Ranatra</taxon>
    </lineage>
</organism>
<keyword evidence="2" id="KW-1185">Reference proteome</keyword>
<dbReference type="Proteomes" id="UP001558652">
    <property type="component" value="Unassembled WGS sequence"/>
</dbReference>
<proteinExistence type="predicted"/>
<gene>
    <name evidence="1" type="ORF">AAG570_013761</name>
</gene>
<evidence type="ECO:0000313" key="1">
    <source>
        <dbReference type="EMBL" id="KAL1129232.1"/>
    </source>
</evidence>
<name>A0ABD0YRV5_9HEMI</name>
<comment type="caution">
    <text evidence="1">The sequence shown here is derived from an EMBL/GenBank/DDBJ whole genome shotgun (WGS) entry which is preliminary data.</text>
</comment>
<evidence type="ECO:0000313" key="2">
    <source>
        <dbReference type="Proteomes" id="UP001558652"/>
    </source>
</evidence>